<dbReference type="Proteomes" id="UP000838672">
    <property type="component" value="Unassembled WGS sequence"/>
</dbReference>
<evidence type="ECO:0000313" key="2">
    <source>
        <dbReference type="EMBL" id="CAH0534121.1"/>
    </source>
</evidence>
<dbReference type="PANTHER" id="PTHR37166">
    <property type="entry name" value="PROTEIN FLAG"/>
    <property type="match status" value="1"/>
</dbReference>
<evidence type="ECO:0000313" key="3">
    <source>
        <dbReference type="Proteomes" id="UP000838672"/>
    </source>
</evidence>
<proteinExistence type="predicted"/>
<sequence length="160" mass="17333">MDKSASIAPAIPSQAQGTGTNIAVNNRQSDRQPDGLRSSVSGHLPLQQRPPLEALAALKASDPIAHAEAVTGKAKAAELLDERQQAQQERMSLIVSRMDDFLSSINKGLAFRIDEESGRQVVTIFEVQSGDVIRQIPEQEMLDIANELARHASALVRTKV</sequence>
<accession>A0ABM8ZUX3</accession>
<dbReference type="SUPFAM" id="SSF160214">
    <property type="entry name" value="FlaG-like"/>
    <property type="match status" value="1"/>
</dbReference>
<evidence type="ECO:0008006" key="4">
    <source>
        <dbReference type="Google" id="ProtNLM"/>
    </source>
</evidence>
<keyword evidence="3" id="KW-1185">Reference proteome</keyword>
<dbReference type="Gene3D" id="3.30.160.170">
    <property type="entry name" value="FlaG-like"/>
    <property type="match status" value="1"/>
</dbReference>
<evidence type="ECO:0000256" key="1">
    <source>
        <dbReference type="SAM" id="MobiDB-lite"/>
    </source>
</evidence>
<gene>
    <name evidence="2" type="ORF">VST7929_02022</name>
</gene>
<dbReference type="EMBL" id="CAKLDI010000001">
    <property type="protein sequence ID" value="CAH0534121.1"/>
    <property type="molecule type" value="Genomic_DNA"/>
</dbReference>
<comment type="caution">
    <text evidence="2">The sequence shown here is derived from an EMBL/GenBank/DDBJ whole genome shotgun (WGS) entry which is preliminary data.</text>
</comment>
<dbReference type="RefSeq" id="WP_237466521.1">
    <property type="nucleotide sequence ID" value="NZ_CAKLDI010000001.1"/>
</dbReference>
<dbReference type="PANTHER" id="PTHR37166:SF1">
    <property type="entry name" value="PROTEIN FLAG"/>
    <property type="match status" value="1"/>
</dbReference>
<dbReference type="Pfam" id="PF03646">
    <property type="entry name" value="FlaG"/>
    <property type="match status" value="1"/>
</dbReference>
<organism evidence="2 3">
    <name type="scientific">Vibrio stylophorae</name>
    <dbReference type="NCBI Taxonomy" id="659351"/>
    <lineage>
        <taxon>Bacteria</taxon>
        <taxon>Pseudomonadati</taxon>
        <taxon>Pseudomonadota</taxon>
        <taxon>Gammaproteobacteria</taxon>
        <taxon>Vibrionales</taxon>
        <taxon>Vibrionaceae</taxon>
        <taxon>Vibrio</taxon>
    </lineage>
</organism>
<dbReference type="InterPro" id="IPR035924">
    <property type="entry name" value="FlaG-like_sf"/>
</dbReference>
<feature type="compositionally biased region" description="Polar residues" evidence="1">
    <location>
        <begin position="17"/>
        <end position="27"/>
    </location>
</feature>
<protein>
    <recommendedName>
        <fullName evidence="4">Flagellar protein FlaG</fullName>
    </recommendedName>
</protein>
<feature type="compositionally biased region" description="Low complexity" evidence="1">
    <location>
        <begin position="1"/>
        <end position="16"/>
    </location>
</feature>
<dbReference type="InterPro" id="IPR005186">
    <property type="entry name" value="FlaG"/>
</dbReference>
<name>A0ABM8ZUX3_9VIBR</name>
<reference evidence="2" key="1">
    <citation type="submission" date="2021-11" db="EMBL/GenBank/DDBJ databases">
        <authorList>
            <person name="Rodrigo-Torres L."/>
            <person name="Arahal R. D."/>
            <person name="Lucena T."/>
        </authorList>
    </citation>
    <scope>NUCLEOTIDE SEQUENCE</scope>
    <source>
        <strain evidence="2">CECT 7929</strain>
    </source>
</reference>
<feature type="region of interest" description="Disordered" evidence="1">
    <location>
        <begin position="1"/>
        <end position="45"/>
    </location>
</feature>